<dbReference type="SUPFAM" id="SSF48452">
    <property type="entry name" value="TPR-like"/>
    <property type="match status" value="1"/>
</dbReference>
<evidence type="ECO:0008006" key="4">
    <source>
        <dbReference type="Google" id="ProtNLM"/>
    </source>
</evidence>
<dbReference type="EMBL" id="DTGR01000093">
    <property type="protein sequence ID" value="HHS29220.1"/>
    <property type="molecule type" value="Genomic_DNA"/>
</dbReference>
<dbReference type="AlphaFoldDB" id="A0A7V6A317"/>
<feature type="region of interest" description="Disordered" evidence="2">
    <location>
        <begin position="193"/>
        <end position="213"/>
    </location>
</feature>
<dbReference type="SMART" id="SM00028">
    <property type="entry name" value="TPR"/>
    <property type="match status" value="2"/>
</dbReference>
<organism evidence="3">
    <name type="scientific">Desulfobacca acetoxidans</name>
    <dbReference type="NCBI Taxonomy" id="60893"/>
    <lineage>
        <taxon>Bacteria</taxon>
        <taxon>Pseudomonadati</taxon>
        <taxon>Thermodesulfobacteriota</taxon>
        <taxon>Desulfobaccia</taxon>
        <taxon>Desulfobaccales</taxon>
        <taxon>Desulfobaccaceae</taxon>
        <taxon>Desulfobacca</taxon>
    </lineage>
</organism>
<evidence type="ECO:0000256" key="2">
    <source>
        <dbReference type="SAM" id="MobiDB-lite"/>
    </source>
</evidence>
<evidence type="ECO:0000313" key="3">
    <source>
        <dbReference type="EMBL" id="HHS29220.1"/>
    </source>
</evidence>
<evidence type="ECO:0000256" key="1">
    <source>
        <dbReference type="PROSITE-ProRule" id="PRU00339"/>
    </source>
</evidence>
<accession>A0A7V6A317</accession>
<feature type="repeat" description="TPR" evidence="1">
    <location>
        <begin position="109"/>
        <end position="142"/>
    </location>
</feature>
<reference evidence="3" key="1">
    <citation type="journal article" date="2020" name="mSystems">
        <title>Genome- and Community-Level Interaction Insights into Carbon Utilization and Element Cycling Functions of Hydrothermarchaeota in Hydrothermal Sediment.</title>
        <authorList>
            <person name="Zhou Z."/>
            <person name="Liu Y."/>
            <person name="Xu W."/>
            <person name="Pan J."/>
            <person name="Luo Z.H."/>
            <person name="Li M."/>
        </authorList>
    </citation>
    <scope>NUCLEOTIDE SEQUENCE [LARGE SCALE GENOMIC DNA]</scope>
    <source>
        <strain evidence="3">SpSt-767</strain>
    </source>
</reference>
<proteinExistence type="predicted"/>
<dbReference type="PROSITE" id="PS50005">
    <property type="entry name" value="TPR"/>
    <property type="match status" value="1"/>
</dbReference>
<dbReference type="PROSITE" id="PS51257">
    <property type="entry name" value="PROKAR_LIPOPROTEIN"/>
    <property type="match status" value="1"/>
</dbReference>
<dbReference type="InterPro" id="IPR011990">
    <property type="entry name" value="TPR-like_helical_dom_sf"/>
</dbReference>
<gene>
    <name evidence="3" type="ORF">ENV52_05910</name>
</gene>
<feature type="compositionally biased region" description="Basic and acidic residues" evidence="2">
    <location>
        <begin position="195"/>
        <end position="213"/>
    </location>
</feature>
<name>A0A7V6A317_9BACT</name>
<dbReference type="Gene3D" id="1.25.40.10">
    <property type="entry name" value="Tetratricopeptide repeat domain"/>
    <property type="match status" value="1"/>
</dbReference>
<protein>
    <recommendedName>
        <fullName evidence="4">Tetratricopeptide repeat protein</fullName>
    </recommendedName>
</protein>
<comment type="caution">
    <text evidence="3">The sequence shown here is derived from an EMBL/GenBank/DDBJ whole genome shotgun (WGS) entry which is preliminary data.</text>
</comment>
<keyword evidence="1" id="KW-0802">TPR repeat</keyword>
<sequence>MLKLASSILCLLLVFIGIGCGGRKRAAGLSQPVTASTLAPTAPTKSIHPDEEILAEAIRGQPISPGEVAILSDRMLSEGSPTFNNEKSMARLDILLNKSLNNAPRDVRSRLLRNLGIIHYHQCKYSLARQELQQANELFPRDARTHFYLARLAVQNGYIFQSKGLSKKAKGQFNLAANELELARKLEPSNSAYRQDLKSVMQKEKTRQSDLKK</sequence>
<dbReference type="InterPro" id="IPR019734">
    <property type="entry name" value="TPR_rpt"/>
</dbReference>